<dbReference type="OrthoDB" id="377926at2157"/>
<gene>
    <name evidence="1" type="ordered locus">Arcpr_1161</name>
</gene>
<dbReference type="AlphaFoldDB" id="D2RDM2"/>
<evidence type="ECO:0000313" key="2">
    <source>
        <dbReference type="Proteomes" id="UP000001901"/>
    </source>
</evidence>
<sequence length="236" mass="28084">MKYTVRLKGEFDLSEDDVKRFHPWINPLLEEIKKKGWKYRISDVSAEVLVELNLDELTLTLKYYPPRIEEFDKEGTYEISAEIGNEPPAVMKILSVEKFNVEISTEHCWHAVEINPFKREVKWIKDVLWFGLDKDGPNKLSEAREVYEVAKWLIKEKKFRPADDYVVEKYKRLLDLFEKPYKFTLTLELAVEDIDRVPGWEELKKDLCHFFRERGLLVELKKGDKDVFGLFRKPLP</sequence>
<dbReference type="Proteomes" id="UP000001901">
    <property type="component" value="Chromosome"/>
</dbReference>
<proteinExistence type="predicted"/>
<dbReference type="GeneID" id="8739843"/>
<accession>D2RDM2</accession>
<dbReference type="PaxDb" id="572546-Arcpr_1161"/>
<evidence type="ECO:0000313" key="1">
    <source>
        <dbReference type="EMBL" id="ADB58216.1"/>
    </source>
</evidence>
<dbReference type="HOGENOM" id="CLU_1363607_0_0_2"/>
<dbReference type="EMBL" id="CP001857">
    <property type="protein sequence ID" value="ADB58216.1"/>
    <property type="molecule type" value="Genomic_DNA"/>
</dbReference>
<organism evidence="1 2">
    <name type="scientific">Archaeoglobus profundus (strain DSM 5631 / JCM 9629 / NBRC 100127 / Av18)</name>
    <dbReference type="NCBI Taxonomy" id="572546"/>
    <lineage>
        <taxon>Archaea</taxon>
        <taxon>Methanobacteriati</taxon>
        <taxon>Methanobacteriota</taxon>
        <taxon>Archaeoglobi</taxon>
        <taxon>Archaeoglobales</taxon>
        <taxon>Archaeoglobaceae</taxon>
        <taxon>Archaeoglobus</taxon>
    </lineage>
</organism>
<reference evidence="1 2" key="1">
    <citation type="journal article" date="2010" name="Stand. Genomic Sci.">
        <title>Complete genome sequence of Archaeoglobus profundus type strain (AV18).</title>
        <authorList>
            <person name="von Jan M."/>
            <person name="Lapidus A."/>
            <person name="Del Rio T.G."/>
            <person name="Copeland A."/>
            <person name="Tice H."/>
            <person name="Cheng J.F."/>
            <person name="Lucas S."/>
            <person name="Chen F."/>
            <person name="Nolan M."/>
            <person name="Goodwin L."/>
            <person name="Han C."/>
            <person name="Pitluck S."/>
            <person name="Liolios K."/>
            <person name="Ivanova N."/>
            <person name="Mavromatis K."/>
            <person name="Ovchinnikova G."/>
            <person name="Chertkov O."/>
            <person name="Pati A."/>
            <person name="Chen A."/>
            <person name="Palaniappan K."/>
            <person name="Land M."/>
            <person name="Hauser L."/>
            <person name="Chang Y.J."/>
            <person name="Jeffries C.D."/>
            <person name="Saunders E."/>
            <person name="Brettin T."/>
            <person name="Detter J.C."/>
            <person name="Chain P."/>
            <person name="Eichinger K."/>
            <person name="Huber H."/>
            <person name="Spring S."/>
            <person name="Rohde M."/>
            <person name="Goker M."/>
            <person name="Wirth R."/>
            <person name="Woyke T."/>
            <person name="Bristow J."/>
            <person name="Eisen J.A."/>
            <person name="Markowitz V."/>
            <person name="Hugenholtz P."/>
            <person name="Kyrpides N.C."/>
            <person name="Klenk H.P."/>
        </authorList>
    </citation>
    <scope>NUCLEOTIDE SEQUENCE [LARGE SCALE GENOMIC DNA]</scope>
    <source>
        <strain evidence="2">DSM 5631 / JCM 9629 / NBRC 100127 / Av18</strain>
    </source>
</reference>
<name>D2RDM2_ARCPA</name>
<dbReference type="eggNOG" id="arCOG10386">
    <property type="taxonomic scope" value="Archaea"/>
</dbReference>
<dbReference type="RefSeq" id="WP_012940552.1">
    <property type="nucleotide sequence ID" value="NC_013741.1"/>
</dbReference>
<dbReference type="KEGG" id="apo:Arcpr_1161"/>
<keyword evidence="2" id="KW-1185">Reference proteome</keyword>
<protein>
    <submittedName>
        <fullName evidence="1">Uncharacterized protein</fullName>
    </submittedName>
</protein>